<protein>
    <recommendedName>
        <fullName evidence="6">3-hydroxyisobutyryl-CoA hydrolase, mitochondrial</fullName>
        <ecNumber evidence="5">3.1.2.4</ecNumber>
    </recommendedName>
    <alternativeName>
        <fullName evidence="11">3-hydroxyisobutyryl-coenzyme A hydrolase</fullName>
    </alternativeName>
</protein>
<evidence type="ECO:0000256" key="7">
    <source>
        <dbReference type="ARBA" id="ARBA00022456"/>
    </source>
</evidence>
<evidence type="ECO:0000256" key="10">
    <source>
        <dbReference type="ARBA" id="ARBA00024871"/>
    </source>
</evidence>
<organism evidence="13 14">
    <name type="scientific">Pyrocoelia pectoralis</name>
    <dbReference type="NCBI Taxonomy" id="417401"/>
    <lineage>
        <taxon>Eukaryota</taxon>
        <taxon>Metazoa</taxon>
        <taxon>Ecdysozoa</taxon>
        <taxon>Arthropoda</taxon>
        <taxon>Hexapoda</taxon>
        <taxon>Insecta</taxon>
        <taxon>Pterygota</taxon>
        <taxon>Neoptera</taxon>
        <taxon>Endopterygota</taxon>
        <taxon>Coleoptera</taxon>
        <taxon>Polyphaga</taxon>
        <taxon>Elateriformia</taxon>
        <taxon>Elateroidea</taxon>
        <taxon>Lampyridae</taxon>
        <taxon>Lampyrinae</taxon>
        <taxon>Pyrocoelia</taxon>
    </lineage>
</organism>
<comment type="function">
    <text evidence="10">Hydrolyzes 3-hydroxyisobutyryl-CoA (HIBYL-CoA), a saline catabolite. Has high activity toward isobutyryl-CoA. Could be an isobutyryl-CoA dehydrogenase that functions in valine catabolism. Also hydrolyzes 3-hydroxypropanoyl-CoA.</text>
</comment>
<evidence type="ECO:0000256" key="1">
    <source>
        <dbReference type="ARBA" id="ARBA00001709"/>
    </source>
</evidence>
<keyword evidence="8" id="KW-0378">Hydrolase</keyword>
<dbReference type="SUPFAM" id="SSF52096">
    <property type="entry name" value="ClpP/crotonase"/>
    <property type="match status" value="1"/>
</dbReference>
<dbReference type="InterPro" id="IPR032259">
    <property type="entry name" value="HIBYL-CoA-H"/>
</dbReference>
<keyword evidence="14" id="KW-1185">Reference proteome</keyword>
<evidence type="ECO:0000256" key="9">
    <source>
        <dbReference type="ARBA" id="ARBA00023128"/>
    </source>
</evidence>
<dbReference type="Gene3D" id="3.90.226.10">
    <property type="entry name" value="2-enoyl-CoA Hydratase, Chain A, domain 1"/>
    <property type="match status" value="1"/>
</dbReference>
<evidence type="ECO:0000313" key="13">
    <source>
        <dbReference type="EMBL" id="KAK5649852.1"/>
    </source>
</evidence>
<evidence type="ECO:0000256" key="4">
    <source>
        <dbReference type="ARBA" id="ARBA00005254"/>
    </source>
</evidence>
<evidence type="ECO:0000256" key="6">
    <source>
        <dbReference type="ARBA" id="ARBA00016714"/>
    </source>
</evidence>
<sequence length="350" mass="38762">MSTEEDVLFESIRNMGVITLNRPKALNALNLSMVRKIYPKMKEWETEKAFVLIKGSGDKSFCAGGDVRAIVESGMKGDRLGYEFFGREYTLNALIGGYKIPYVALVDGICMGGGVGLSIHGRYRVATEKTLFAMPETIIGLFPDVGATYALPRLEGKLGAYLALTGHRLKGYDVLLSGIATHYCHSLQIPELEEALSKCNNDGDIKDTLKKFNKSEDKPFSLASVLPKINKCFSAPSVELILKALEEDCSDWSQSTINNLSKMSPTSLKVSLKALNEGAKLNLQECLQMENRIASGCLSNKDFYEGVRALLIDKDQKPKWQPSTLAEVTDDMVNSYFKKLPDSNELRFKL</sequence>
<evidence type="ECO:0000256" key="5">
    <source>
        <dbReference type="ARBA" id="ARBA00011915"/>
    </source>
</evidence>
<comment type="similarity">
    <text evidence="4">Belongs to the enoyl-CoA hydratase/isomerase family.</text>
</comment>
<dbReference type="PANTHER" id="PTHR43176:SF3">
    <property type="entry name" value="3-HYDROXYISOBUTYRYL-COA HYDROLASE, MITOCHONDRIAL"/>
    <property type="match status" value="1"/>
</dbReference>
<dbReference type="NCBIfam" id="NF004127">
    <property type="entry name" value="PRK05617.1"/>
    <property type="match status" value="1"/>
</dbReference>
<comment type="caution">
    <text evidence="13">The sequence shown here is derived from an EMBL/GenBank/DDBJ whole genome shotgun (WGS) entry which is preliminary data.</text>
</comment>
<evidence type="ECO:0000256" key="8">
    <source>
        <dbReference type="ARBA" id="ARBA00022801"/>
    </source>
</evidence>
<name>A0AAN7ZPA0_9COLE</name>
<evidence type="ECO:0000313" key="14">
    <source>
        <dbReference type="Proteomes" id="UP001329430"/>
    </source>
</evidence>
<feature type="domain" description="Enoyl-CoA hydratase/isomerase" evidence="12">
    <location>
        <begin position="15"/>
        <end position="337"/>
    </location>
</feature>
<dbReference type="EMBL" id="JAVRBK010000001">
    <property type="protein sequence ID" value="KAK5649852.1"/>
    <property type="molecule type" value="Genomic_DNA"/>
</dbReference>
<dbReference type="EC" id="3.1.2.4" evidence="5"/>
<evidence type="ECO:0000256" key="11">
    <source>
        <dbReference type="ARBA" id="ARBA00031181"/>
    </source>
</evidence>
<dbReference type="Pfam" id="PF16113">
    <property type="entry name" value="ECH_2"/>
    <property type="match status" value="1"/>
</dbReference>
<comment type="subcellular location">
    <subcellularLocation>
        <location evidence="2">Mitochondrion</location>
    </subcellularLocation>
</comment>
<dbReference type="CDD" id="cd06558">
    <property type="entry name" value="crotonase-like"/>
    <property type="match status" value="1"/>
</dbReference>
<evidence type="ECO:0000256" key="2">
    <source>
        <dbReference type="ARBA" id="ARBA00004173"/>
    </source>
</evidence>
<keyword evidence="9" id="KW-0496">Mitochondrion</keyword>
<dbReference type="GO" id="GO:0003860">
    <property type="term" value="F:3-hydroxyisobutyryl-CoA hydrolase activity"/>
    <property type="evidence" value="ECO:0007669"/>
    <property type="project" value="UniProtKB-EC"/>
</dbReference>
<accession>A0AAN7ZPA0</accession>
<comment type="pathway">
    <text evidence="3">Amino-acid degradation; L-valine degradation.</text>
</comment>
<dbReference type="GO" id="GO:0006574">
    <property type="term" value="P:L-valine catabolic process"/>
    <property type="evidence" value="ECO:0007669"/>
    <property type="project" value="TreeGrafter"/>
</dbReference>
<dbReference type="InterPro" id="IPR045004">
    <property type="entry name" value="ECH_dom"/>
</dbReference>
<evidence type="ECO:0000256" key="3">
    <source>
        <dbReference type="ARBA" id="ARBA00005109"/>
    </source>
</evidence>
<dbReference type="GO" id="GO:0005739">
    <property type="term" value="C:mitochondrion"/>
    <property type="evidence" value="ECO:0007669"/>
    <property type="project" value="UniProtKB-SubCell"/>
</dbReference>
<reference evidence="13 14" key="1">
    <citation type="journal article" date="2024" name="Insects">
        <title>An Improved Chromosome-Level Genome Assembly of the Firefly Pyrocoelia pectoralis.</title>
        <authorList>
            <person name="Fu X."/>
            <person name="Meyer-Rochow V.B."/>
            <person name="Ballantyne L."/>
            <person name="Zhu X."/>
        </authorList>
    </citation>
    <scope>NUCLEOTIDE SEQUENCE [LARGE SCALE GENOMIC DNA]</scope>
    <source>
        <strain evidence="13">XCY_ONT2</strain>
    </source>
</reference>
<dbReference type="InterPro" id="IPR029045">
    <property type="entry name" value="ClpP/crotonase-like_dom_sf"/>
</dbReference>
<dbReference type="PANTHER" id="PTHR43176">
    <property type="entry name" value="3-HYDROXYISOBUTYRYL-COA HYDROLASE-RELATED"/>
    <property type="match status" value="1"/>
</dbReference>
<dbReference type="Proteomes" id="UP001329430">
    <property type="component" value="Chromosome 1"/>
</dbReference>
<comment type="catalytic activity">
    <reaction evidence="1">
        <text>3-hydroxy-2-methylpropanoyl-CoA + H2O = 3-hydroxy-2-methylpropanoate + CoA + H(+)</text>
        <dbReference type="Rhea" id="RHEA:20888"/>
        <dbReference type="ChEBI" id="CHEBI:11805"/>
        <dbReference type="ChEBI" id="CHEBI:15377"/>
        <dbReference type="ChEBI" id="CHEBI:15378"/>
        <dbReference type="ChEBI" id="CHEBI:57287"/>
        <dbReference type="ChEBI" id="CHEBI:57340"/>
        <dbReference type="EC" id="3.1.2.4"/>
    </reaction>
</comment>
<evidence type="ECO:0000259" key="12">
    <source>
        <dbReference type="Pfam" id="PF16113"/>
    </source>
</evidence>
<keyword evidence="7" id="KW-0101">Branched-chain amino acid catabolism</keyword>
<dbReference type="FunFam" id="3.90.226.10:FF:000026">
    <property type="entry name" value="3-hydroxyisobutyryl-CoA hydrolase, mitochondrial"/>
    <property type="match status" value="1"/>
</dbReference>
<dbReference type="AlphaFoldDB" id="A0AAN7ZPA0"/>
<gene>
    <name evidence="13" type="ORF">RI129_000881</name>
</gene>
<proteinExistence type="inferred from homology"/>